<feature type="compositionally biased region" description="Basic and acidic residues" evidence="1">
    <location>
        <begin position="1"/>
        <end position="15"/>
    </location>
</feature>
<dbReference type="EMBL" id="KI913960">
    <property type="protein sequence ID" value="ETW02898.1"/>
    <property type="molecule type" value="Genomic_DNA"/>
</dbReference>
<dbReference type="PANTHER" id="PTHR23028:SF134">
    <property type="entry name" value="PUTATIVE (AFU_ORTHOLOGUE AFUA_4G08520)-RELATED"/>
    <property type="match status" value="1"/>
</dbReference>
<feature type="transmembrane region" description="Helical" evidence="2">
    <location>
        <begin position="394"/>
        <end position="412"/>
    </location>
</feature>
<evidence type="ECO:0000256" key="2">
    <source>
        <dbReference type="SAM" id="Phobius"/>
    </source>
</evidence>
<feature type="transmembrane region" description="Helical" evidence="2">
    <location>
        <begin position="106"/>
        <end position="123"/>
    </location>
</feature>
<feature type="region of interest" description="Disordered" evidence="1">
    <location>
        <begin position="1"/>
        <end position="21"/>
    </location>
</feature>
<sequence>MTEGVDHGLVRRFVDDDPTSNESLLQATKDEASHHTVSIQLSSSSSDPPKSAEKPHGKPAPLLWCDGIRGVASQIVFTFHLIYWFIVAEEYANTTWYRTLRAGNASVEMFLILSGFVLTVRFFERMQIIERAIAVQDSTTVRNLFVEAYQSMASTGLRRIPRLLGPVAIGAVLSIFISWYRSQPVDLFELAVSVVKTLFIIFPKFNSTLWTLRVELEGSLFTMAFCMILSKLRYAHRVALCLVAIPIFHNQYGDWTGEKSHYFGCFVLGILMANIITKQKHELEHGPLPTRLEAAPVFPRTVPSTLGASLETLGLSLCYLIYHAWHVVHSTWRSVRHCVQRLPPLLAHVMTNSANTVVFLFGSWLFIYRPEYASDYGAIDTIVHAVFEKEHARMLHRVGAVLILYTVCWSTWLQRIFQSRVCRYWGRISFLLYVVHWPVVLFVGDFVKPWVKGLGWLEESAKRFCTVVTYVVATVIAHVTTIYLDEPYVKWLGALEKRLDMKVPRAAPHQHPDDLSRCA</sequence>
<name>A0A024UBD0_9STRA</name>
<feature type="transmembrane region" description="Helical" evidence="2">
    <location>
        <begin position="424"/>
        <end position="443"/>
    </location>
</feature>
<feature type="transmembrane region" description="Helical" evidence="2">
    <location>
        <begin position="187"/>
        <end position="206"/>
    </location>
</feature>
<keyword evidence="2" id="KW-1133">Transmembrane helix</keyword>
<dbReference type="VEuPathDB" id="FungiDB:H310_05364"/>
<accession>A0A024UBD0</accession>
<evidence type="ECO:0000256" key="1">
    <source>
        <dbReference type="SAM" id="MobiDB-lite"/>
    </source>
</evidence>
<feature type="transmembrane region" description="Helical" evidence="2">
    <location>
        <begin position="260"/>
        <end position="277"/>
    </location>
</feature>
<dbReference type="STRING" id="157072.A0A024UBD0"/>
<keyword evidence="2" id="KW-0812">Transmembrane</keyword>
<evidence type="ECO:0000313" key="4">
    <source>
        <dbReference type="EMBL" id="ETW02898.1"/>
    </source>
</evidence>
<protein>
    <recommendedName>
        <fullName evidence="3">Acyltransferase 3 domain-containing protein</fullName>
    </recommendedName>
</protein>
<evidence type="ECO:0000259" key="3">
    <source>
        <dbReference type="Pfam" id="PF01757"/>
    </source>
</evidence>
<dbReference type="GeneID" id="20082414"/>
<feature type="domain" description="Acyltransferase 3" evidence="3">
    <location>
        <begin position="63"/>
        <end position="477"/>
    </location>
</feature>
<feature type="transmembrane region" description="Helical" evidence="2">
    <location>
        <begin position="464"/>
        <end position="484"/>
    </location>
</feature>
<organism evidence="4">
    <name type="scientific">Aphanomyces invadans</name>
    <dbReference type="NCBI Taxonomy" id="157072"/>
    <lineage>
        <taxon>Eukaryota</taxon>
        <taxon>Sar</taxon>
        <taxon>Stramenopiles</taxon>
        <taxon>Oomycota</taxon>
        <taxon>Saprolegniomycetes</taxon>
        <taxon>Saprolegniales</taxon>
        <taxon>Verrucalvaceae</taxon>
        <taxon>Aphanomyces</taxon>
    </lineage>
</organism>
<feature type="transmembrane region" description="Helical" evidence="2">
    <location>
        <begin position="218"/>
        <end position="248"/>
    </location>
</feature>
<dbReference type="PANTHER" id="PTHR23028">
    <property type="entry name" value="ACETYLTRANSFERASE"/>
    <property type="match status" value="1"/>
</dbReference>
<dbReference type="InterPro" id="IPR002656">
    <property type="entry name" value="Acyl_transf_3_dom"/>
</dbReference>
<feature type="transmembrane region" description="Helical" evidence="2">
    <location>
        <begin position="163"/>
        <end position="181"/>
    </location>
</feature>
<feature type="region of interest" description="Disordered" evidence="1">
    <location>
        <begin position="37"/>
        <end position="57"/>
    </location>
</feature>
<gene>
    <name evidence="4" type="ORF">H310_05364</name>
</gene>
<dbReference type="OrthoDB" id="76475at2759"/>
<feature type="transmembrane region" description="Helical" evidence="2">
    <location>
        <begin position="345"/>
        <end position="367"/>
    </location>
</feature>
<dbReference type="GO" id="GO:0016747">
    <property type="term" value="F:acyltransferase activity, transferring groups other than amino-acyl groups"/>
    <property type="evidence" value="ECO:0007669"/>
    <property type="project" value="InterPro"/>
</dbReference>
<proteinExistence type="predicted"/>
<reference evidence="4" key="1">
    <citation type="submission" date="2013-12" db="EMBL/GenBank/DDBJ databases">
        <title>The Genome Sequence of Aphanomyces invadans NJM9701.</title>
        <authorList>
            <consortium name="The Broad Institute Genomics Platform"/>
            <person name="Russ C."/>
            <person name="Tyler B."/>
            <person name="van West P."/>
            <person name="Dieguez-Uribeondo J."/>
            <person name="Young S.K."/>
            <person name="Zeng Q."/>
            <person name="Gargeya S."/>
            <person name="Fitzgerald M."/>
            <person name="Abouelleil A."/>
            <person name="Alvarado L."/>
            <person name="Chapman S.B."/>
            <person name="Gainer-Dewar J."/>
            <person name="Goldberg J."/>
            <person name="Griggs A."/>
            <person name="Gujja S."/>
            <person name="Hansen M."/>
            <person name="Howarth C."/>
            <person name="Imamovic A."/>
            <person name="Ireland A."/>
            <person name="Larimer J."/>
            <person name="McCowan C."/>
            <person name="Murphy C."/>
            <person name="Pearson M."/>
            <person name="Poon T.W."/>
            <person name="Priest M."/>
            <person name="Roberts A."/>
            <person name="Saif S."/>
            <person name="Shea T."/>
            <person name="Sykes S."/>
            <person name="Wortman J."/>
            <person name="Nusbaum C."/>
            <person name="Birren B."/>
        </authorList>
    </citation>
    <scope>NUCLEOTIDE SEQUENCE [LARGE SCALE GENOMIC DNA]</scope>
    <source>
        <strain evidence="4">NJM9701</strain>
    </source>
</reference>
<dbReference type="AlphaFoldDB" id="A0A024UBD0"/>
<dbReference type="RefSeq" id="XP_008868282.1">
    <property type="nucleotide sequence ID" value="XM_008870060.1"/>
</dbReference>
<dbReference type="InterPro" id="IPR050879">
    <property type="entry name" value="Acyltransferase_3"/>
</dbReference>
<dbReference type="Pfam" id="PF01757">
    <property type="entry name" value="Acyl_transf_3"/>
    <property type="match status" value="1"/>
</dbReference>
<keyword evidence="2" id="KW-0472">Membrane</keyword>
<feature type="transmembrane region" description="Helical" evidence="2">
    <location>
        <begin position="67"/>
        <end position="86"/>
    </location>
</feature>